<evidence type="ECO:0000313" key="2">
    <source>
        <dbReference type="EMBL" id="SFR87961.1"/>
    </source>
</evidence>
<proteinExistence type="predicted"/>
<dbReference type="InterPro" id="IPR038740">
    <property type="entry name" value="BioF2-like_GNAT_dom"/>
</dbReference>
<dbReference type="SUPFAM" id="SSF55729">
    <property type="entry name" value="Acyl-CoA N-acyltransferases (Nat)"/>
    <property type="match status" value="1"/>
</dbReference>
<dbReference type="InterPro" id="IPR016181">
    <property type="entry name" value="Acyl_CoA_acyltransferase"/>
</dbReference>
<protein>
    <submittedName>
        <fullName evidence="2">Acetyltransferase (GNAT) domain-containing protein</fullName>
    </submittedName>
</protein>
<keyword evidence="2" id="KW-0808">Transferase</keyword>
<organism evidence="2 3">
    <name type="scientific">Sphingomonas jatrophae</name>
    <dbReference type="NCBI Taxonomy" id="1166337"/>
    <lineage>
        <taxon>Bacteria</taxon>
        <taxon>Pseudomonadati</taxon>
        <taxon>Pseudomonadota</taxon>
        <taxon>Alphaproteobacteria</taxon>
        <taxon>Sphingomonadales</taxon>
        <taxon>Sphingomonadaceae</taxon>
        <taxon>Sphingomonas</taxon>
    </lineage>
</organism>
<name>A0A1I6K9R0_9SPHN</name>
<evidence type="ECO:0000313" key="3">
    <source>
        <dbReference type="Proteomes" id="UP000198824"/>
    </source>
</evidence>
<dbReference type="EMBL" id="FOZG01000001">
    <property type="protein sequence ID" value="SFR87961.1"/>
    <property type="molecule type" value="Genomic_DNA"/>
</dbReference>
<keyword evidence="3" id="KW-1185">Reference proteome</keyword>
<reference evidence="2 3" key="1">
    <citation type="submission" date="2016-10" db="EMBL/GenBank/DDBJ databases">
        <authorList>
            <person name="de Groot N.N."/>
        </authorList>
    </citation>
    <scope>NUCLEOTIDE SEQUENCE [LARGE SCALE GENOMIC DNA]</scope>
    <source>
        <strain evidence="2 3">S5-249</strain>
    </source>
</reference>
<dbReference type="Proteomes" id="UP000198824">
    <property type="component" value="Unassembled WGS sequence"/>
</dbReference>
<accession>A0A1I6K9R0</accession>
<sequence>MRAAWFEAADAANAQTVLAMRPDGSAVAAIPIAGIGPPLVGTRAVPGSYWPFRSIAVAADALPAELEALLSAPQVRRALSPVWRVGPVLREDRAVTMLEQAAVRAGWTVLVRTLGNTFVLSVGDQITGGGWPRKSTLRRLKNYERQLAQKGELDIRFVTGSAWDEEAFKALAAIEANSWVGRRSDGSGAQFLAPAQCALWRRAVRDPHIAEALSATILTVGGEPAAFSFDLRAGERQYSIASSYDERFAAGRPGKIVTYRQLEWAARQGVQTVDLGVGDSGYKREMGAVAGSQMIDLLFVRNRSIGRLLSFKWGPMSELACPDFRASADARRRRKRIVAQVAAAAAIAATAVAASTGCATRGTAQTPTR</sequence>
<dbReference type="GO" id="GO:0016740">
    <property type="term" value="F:transferase activity"/>
    <property type="evidence" value="ECO:0007669"/>
    <property type="project" value="UniProtKB-KW"/>
</dbReference>
<dbReference type="Pfam" id="PF13480">
    <property type="entry name" value="Acetyltransf_6"/>
    <property type="match status" value="1"/>
</dbReference>
<gene>
    <name evidence="2" type="ORF">SAMN05192580_1484</name>
</gene>
<dbReference type="AlphaFoldDB" id="A0A1I6K9R0"/>
<feature type="domain" description="BioF2-like acetyltransferase" evidence="1">
    <location>
        <begin position="135"/>
        <end position="284"/>
    </location>
</feature>
<evidence type="ECO:0000259" key="1">
    <source>
        <dbReference type="Pfam" id="PF13480"/>
    </source>
</evidence>